<keyword evidence="4" id="KW-0812">Transmembrane</keyword>
<feature type="region of interest" description="Disordered" evidence="3">
    <location>
        <begin position="159"/>
        <end position="179"/>
    </location>
</feature>
<keyword evidence="4" id="KW-0472">Membrane</keyword>
<feature type="compositionally biased region" description="Polar residues" evidence="3">
    <location>
        <begin position="396"/>
        <end position="416"/>
    </location>
</feature>
<feature type="region of interest" description="Disordered" evidence="3">
    <location>
        <begin position="1"/>
        <end position="77"/>
    </location>
</feature>
<sequence length="851" mass="93124">MTDTNDDYKDTVTDDGLNSLAWTESPEEDYLKQVVKEENKRQQQEISPKLAGSPLAGPNHHGTSAGHVNNDDDDLPNAIKLMDVISVEAKPKRPPPPPPAKPVQNSTLDKIFGTTSSASKPQSQTLKVTKDDTVDLALDDSSLPEDRTINQMIHEMEQEEENRMFGESNSVKEDGRTSMSTSFIRRSLLAAMNAGRDDKSTNESLAGQNTVNDIIMKMEQGDNESIMMMNNNHVDDGTIRTWTNFHPIARSVYSQDIQMEDVEDDQTTPSALLQEAMASMIAAKGTGTAVESDTLEQSTPTRKNFFVTDDTSVGSFTDEVEIAFQQKRNRNYDQENDAATMMSYGNQNTMVSSLSYDGTYYRLAQQRAAALPTTKEETPWWSVDTEHGTPAGNLVPEQNQNDNNNMKTSSPVNSIQMKQPMTPSTYNSDAHLEIPHPLSAPTLISYKKGTKEAGACNFFCRALRDNKIIRLLILISALCFAAFAGLGIVILLQEQGNETTSVDYSPLVQETPPPFQIEYNGSNITFDPYGLNVTVMPSSQSATTEQPPSTDQPTPLAFPPGDLTDSILETLREKMPQSLEVLEDPSSPQFRALQWLVSSPPTGEVLFQPARIIQRWVLAVLFYGTHGDEWLNSSGWLTDANECSWFTTAPPDICDSSNLMTDIDLQGNGLRGVLPEELILLAENLVSINLNGNSIVGTIPNFISELTNLGSLHLNGNLHTGTIPSTLGRLSSTLWSLRLGQMNLTGSLPTQLGELTLLEYLSFASNDLTGTIPTQLGELSNLVQAELYDNQLTGTIPTELSTMTSMASLELQQNLLQGTVESEICLGLGAPDDATIRVDCSDVSCGCCEGC</sequence>
<keyword evidence="1" id="KW-0732">Signal</keyword>
<reference evidence="5" key="2">
    <citation type="submission" date="2021-04" db="EMBL/GenBank/DDBJ databases">
        <authorList>
            <person name="Podell S."/>
        </authorList>
    </citation>
    <scope>NUCLEOTIDE SEQUENCE</scope>
    <source>
        <strain evidence="5">Hildebrandi</strain>
    </source>
</reference>
<proteinExistence type="predicted"/>
<dbReference type="Pfam" id="PF00560">
    <property type="entry name" value="LRR_1"/>
    <property type="match status" value="1"/>
</dbReference>
<keyword evidence="4" id="KW-1133">Transmembrane helix</keyword>
<comment type="caution">
    <text evidence="5">The sequence shown here is derived from an EMBL/GenBank/DDBJ whole genome shotgun (WGS) entry which is preliminary data.</text>
</comment>
<keyword evidence="6" id="KW-1185">Reference proteome</keyword>
<gene>
    <name evidence="5" type="ORF">IV203_030265</name>
</gene>
<dbReference type="InterPro" id="IPR001611">
    <property type="entry name" value="Leu-rich_rpt"/>
</dbReference>
<evidence type="ECO:0000313" key="6">
    <source>
        <dbReference type="Proteomes" id="UP000693970"/>
    </source>
</evidence>
<evidence type="ECO:0000256" key="1">
    <source>
        <dbReference type="ARBA" id="ARBA00022729"/>
    </source>
</evidence>
<name>A0A9K3LS81_9STRA</name>
<organism evidence="5 6">
    <name type="scientific">Nitzschia inconspicua</name>
    <dbReference type="NCBI Taxonomy" id="303405"/>
    <lineage>
        <taxon>Eukaryota</taxon>
        <taxon>Sar</taxon>
        <taxon>Stramenopiles</taxon>
        <taxon>Ochrophyta</taxon>
        <taxon>Bacillariophyta</taxon>
        <taxon>Bacillariophyceae</taxon>
        <taxon>Bacillariophycidae</taxon>
        <taxon>Bacillariales</taxon>
        <taxon>Bacillariaceae</taxon>
        <taxon>Nitzschia</taxon>
    </lineage>
</organism>
<feature type="compositionally biased region" description="Polar residues" evidence="3">
    <location>
        <begin position="537"/>
        <end position="553"/>
    </location>
</feature>
<dbReference type="AlphaFoldDB" id="A0A9K3LS81"/>
<dbReference type="FunFam" id="3.80.10.10:FF:000383">
    <property type="entry name" value="Leucine-rich repeat receptor protein kinase EMS1"/>
    <property type="match status" value="1"/>
</dbReference>
<dbReference type="OrthoDB" id="1304225at2759"/>
<dbReference type="EMBL" id="JAGRRH010000007">
    <property type="protein sequence ID" value="KAG7367594.1"/>
    <property type="molecule type" value="Genomic_DNA"/>
</dbReference>
<evidence type="ECO:0000256" key="3">
    <source>
        <dbReference type="SAM" id="MobiDB-lite"/>
    </source>
</evidence>
<feature type="region of interest" description="Disordered" evidence="3">
    <location>
        <begin position="537"/>
        <end position="559"/>
    </location>
</feature>
<keyword evidence="2" id="KW-0677">Repeat</keyword>
<evidence type="ECO:0000256" key="2">
    <source>
        <dbReference type="ARBA" id="ARBA00022737"/>
    </source>
</evidence>
<dbReference type="PANTHER" id="PTHR47988">
    <property type="entry name" value="SOMATIC EMBRYOGENESIS RECEPTOR KINASE 1"/>
    <property type="match status" value="1"/>
</dbReference>
<reference evidence="5" key="1">
    <citation type="journal article" date="2021" name="Sci. Rep.">
        <title>Diploid genomic architecture of Nitzschia inconspicua, an elite biomass production diatom.</title>
        <authorList>
            <person name="Oliver A."/>
            <person name="Podell S."/>
            <person name="Pinowska A."/>
            <person name="Traller J.C."/>
            <person name="Smith S.R."/>
            <person name="McClure R."/>
            <person name="Beliaev A."/>
            <person name="Bohutskyi P."/>
            <person name="Hill E.A."/>
            <person name="Rabines A."/>
            <person name="Zheng H."/>
            <person name="Allen L.Z."/>
            <person name="Kuo A."/>
            <person name="Grigoriev I.V."/>
            <person name="Allen A.E."/>
            <person name="Hazlebeck D."/>
            <person name="Allen E.E."/>
        </authorList>
    </citation>
    <scope>NUCLEOTIDE SEQUENCE</scope>
    <source>
        <strain evidence="5">Hildebrandi</strain>
    </source>
</reference>
<feature type="region of interest" description="Disordered" evidence="3">
    <location>
        <begin position="88"/>
        <end position="107"/>
    </location>
</feature>
<dbReference type="Proteomes" id="UP000693970">
    <property type="component" value="Unassembled WGS sequence"/>
</dbReference>
<evidence type="ECO:0000313" key="5">
    <source>
        <dbReference type="EMBL" id="KAG7367594.1"/>
    </source>
</evidence>
<accession>A0A9K3LS81</accession>
<feature type="compositionally biased region" description="Basic and acidic residues" evidence="3">
    <location>
        <begin position="29"/>
        <end position="43"/>
    </location>
</feature>
<feature type="region of interest" description="Disordered" evidence="3">
    <location>
        <begin position="395"/>
        <end position="416"/>
    </location>
</feature>
<feature type="transmembrane region" description="Helical" evidence="4">
    <location>
        <begin position="471"/>
        <end position="492"/>
    </location>
</feature>
<feature type="compositionally biased region" description="Basic and acidic residues" evidence="3">
    <location>
        <begin position="1"/>
        <end position="12"/>
    </location>
</feature>
<evidence type="ECO:0000256" key="4">
    <source>
        <dbReference type="SAM" id="Phobius"/>
    </source>
</evidence>
<protein>
    <submittedName>
        <fullName evidence="5">Two component regulator</fullName>
    </submittedName>
</protein>